<dbReference type="AlphaFoldDB" id="A0A2M8EM12"/>
<evidence type="ECO:0000256" key="5">
    <source>
        <dbReference type="HAMAP-Rule" id="MF_00265"/>
    </source>
</evidence>
<organism evidence="7 8">
    <name type="scientific">candidate division WWE3 bacterium CG_4_9_14_0_2_um_filter_35_11</name>
    <dbReference type="NCBI Taxonomy" id="1975077"/>
    <lineage>
        <taxon>Bacteria</taxon>
        <taxon>Katanobacteria</taxon>
    </lineage>
</organism>
<reference evidence="8" key="1">
    <citation type="submission" date="2017-09" db="EMBL/GenBank/DDBJ databases">
        <title>Depth-based differentiation of microbial function through sediment-hosted aquifers and enrichment of novel symbionts in the deep terrestrial subsurface.</title>
        <authorList>
            <person name="Probst A.J."/>
            <person name="Ladd B."/>
            <person name="Jarett J.K."/>
            <person name="Geller-Mcgrath D.E."/>
            <person name="Sieber C.M.K."/>
            <person name="Emerson J.B."/>
            <person name="Anantharaman K."/>
            <person name="Thomas B.C."/>
            <person name="Malmstrom R."/>
            <person name="Stieglmeier M."/>
            <person name="Klingl A."/>
            <person name="Woyke T."/>
            <person name="Ryan C.M."/>
            <person name="Banfield J.F."/>
        </authorList>
    </citation>
    <scope>NUCLEOTIDE SEQUENCE [LARGE SCALE GENOMIC DNA]</scope>
</reference>
<dbReference type="GO" id="GO:0004540">
    <property type="term" value="F:RNA nuclease activity"/>
    <property type="evidence" value="ECO:0007669"/>
    <property type="project" value="InterPro"/>
</dbReference>
<keyword evidence="4 5" id="KW-0378">Hydrolase</keyword>
<comment type="cofactor">
    <cofactor evidence="5">
        <name>Mg(2+)</name>
        <dbReference type="ChEBI" id="CHEBI:18420"/>
    </cofactor>
</comment>
<feature type="domain" description="PIN" evidence="6">
    <location>
        <begin position="3"/>
        <end position="124"/>
    </location>
</feature>
<gene>
    <name evidence="5" type="primary">vapC</name>
    <name evidence="7" type="ORF">CO058_01675</name>
</gene>
<name>A0A2M8EM12_UNCKA</name>
<evidence type="ECO:0000256" key="4">
    <source>
        <dbReference type="ARBA" id="ARBA00022801"/>
    </source>
</evidence>
<comment type="caution">
    <text evidence="7">The sequence shown here is derived from an EMBL/GenBank/DDBJ whole genome shotgun (WGS) entry which is preliminary data.</text>
</comment>
<dbReference type="HAMAP" id="MF_00265">
    <property type="entry name" value="VapC_Nob1"/>
    <property type="match status" value="1"/>
</dbReference>
<sequence length="137" mass="15925">MKLIDSNILVYCFNPESKFHEKALMLIDHDNLCITIQNLLETFRVITSATQFEKPITEKLAWEQLTLIRNSFDVLTTRLSTLEMLYTLIGKYKVKSYGIYDANLVAHMVDYGVSTIYTNNPKDFLKFKEIEVTNPFS</sequence>
<dbReference type="Proteomes" id="UP000229756">
    <property type="component" value="Unassembled WGS sequence"/>
</dbReference>
<dbReference type="SUPFAM" id="SSF88723">
    <property type="entry name" value="PIN domain-like"/>
    <property type="match status" value="1"/>
</dbReference>
<dbReference type="InterPro" id="IPR002716">
    <property type="entry name" value="PIN_dom"/>
</dbReference>
<dbReference type="GO" id="GO:0000287">
    <property type="term" value="F:magnesium ion binding"/>
    <property type="evidence" value="ECO:0007669"/>
    <property type="project" value="UniProtKB-UniRule"/>
</dbReference>
<dbReference type="EMBL" id="PFSJ01000012">
    <property type="protein sequence ID" value="PJC23769.1"/>
    <property type="molecule type" value="Genomic_DNA"/>
</dbReference>
<accession>A0A2M8EM12</accession>
<dbReference type="InterPro" id="IPR022907">
    <property type="entry name" value="VapC_family"/>
</dbReference>
<keyword evidence="5" id="KW-0460">Magnesium</keyword>
<dbReference type="EC" id="3.1.-.-" evidence="5"/>
<feature type="binding site" evidence="5">
    <location>
        <position position="5"/>
    </location>
    <ligand>
        <name>Mg(2+)</name>
        <dbReference type="ChEBI" id="CHEBI:18420"/>
    </ligand>
</feature>
<dbReference type="GO" id="GO:0016787">
    <property type="term" value="F:hydrolase activity"/>
    <property type="evidence" value="ECO:0007669"/>
    <property type="project" value="UniProtKB-KW"/>
</dbReference>
<keyword evidence="3 5" id="KW-0479">Metal-binding</keyword>
<keyword evidence="2 5" id="KW-0540">Nuclease</keyword>
<evidence type="ECO:0000256" key="3">
    <source>
        <dbReference type="ARBA" id="ARBA00022723"/>
    </source>
</evidence>
<evidence type="ECO:0000256" key="1">
    <source>
        <dbReference type="ARBA" id="ARBA00022649"/>
    </source>
</evidence>
<comment type="function">
    <text evidence="5">Toxic component of a toxin-antitoxin (TA) system. An RNase.</text>
</comment>
<evidence type="ECO:0000313" key="7">
    <source>
        <dbReference type="EMBL" id="PJC23769.1"/>
    </source>
</evidence>
<comment type="similarity">
    <text evidence="5">Belongs to the PINc/VapC protein family.</text>
</comment>
<keyword evidence="1 5" id="KW-1277">Toxin-antitoxin system</keyword>
<dbReference type="GO" id="GO:0090729">
    <property type="term" value="F:toxin activity"/>
    <property type="evidence" value="ECO:0007669"/>
    <property type="project" value="UniProtKB-KW"/>
</dbReference>
<evidence type="ECO:0000313" key="8">
    <source>
        <dbReference type="Proteomes" id="UP000229756"/>
    </source>
</evidence>
<protein>
    <recommendedName>
        <fullName evidence="5">Ribonuclease VapC</fullName>
        <shortName evidence="5">RNase VapC</shortName>
        <ecNumber evidence="5">3.1.-.-</ecNumber>
    </recommendedName>
    <alternativeName>
        <fullName evidence="5">Toxin VapC</fullName>
    </alternativeName>
</protein>
<keyword evidence="5" id="KW-0800">Toxin</keyword>
<dbReference type="Pfam" id="PF01850">
    <property type="entry name" value="PIN"/>
    <property type="match status" value="1"/>
</dbReference>
<dbReference type="InterPro" id="IPR029060">
    <property type="entry name" value="PIN-like_dom_sf"/>
</dbReference>
<proteinExistence type="inferred from homology"/>
<evidence type="ECO:0000256" key="2">
    <source>
        <dbReference type="ARBA" id="ARBA00022722"/>
    </source>
</evidence>
<dbReference type="Gene3D" id="3.40.50.1010">
    <property type="entry name" value="5'-nuclease"/>
    <property type="match status" value="1"/>
</dbReference>
<evidence type="ECO:0000259" key="6">
    <source>
        <dbReference type="Pfam" id="PF01850"/>
    </source>
</evidence>
<feature type="binding site" evidence="5">
    <location>
        <position position="101"/>
    </location>
    <ligand>
        <name>Mg(2+)</name>
        <dbReference type="ChEBI" id="CHEBI:18420"/>
    </ligand>
</feature>